<keyword evidence="2" id="KW-1185">Reference proteome</keyword>
<protein>
    <submittedName>
        <fullName evidence="1">Lipoprotein</fullName>
    </submittedName>
</protein>
<proteinExistence type="predicted"/>
<sequence length="241" mass="27456">MRKWLFSLGFLFIFFACSSNVEIELRDDFSGIISMVVNVNGEFEKIRKELLTTLVGGEVANMSLFPVEEIKKYFRNEGEKSGLKLLSIKTQGDSINLVVKFDNLIKTLSGYMEKSNMPVFRIEKRGGKNIIDLDINLENATKNINENKEYISDALAALLPSDEIPMSSKEYKDVLVYFLSDFTSKASELIDNSKLNLTVKTSRNIQEQFGFKQIDSNTLKFEIDMVKGLSLETPIKLRLVY</sequence>
<gene>
    <name evidence="1" type="ORF">OY14_03140</name>
</gene>
<dbReference type="AlphaFoldDB" id="A0A0A7UVZ9"/>
<dbReference type="PROSITE" id="PS51257">
    <property type="entry name" value="PROKAR_LIPOPROTEIN"/>
    <property type="match status" value="1"/>
</dbReference>
<evidence type="ECO:0000313" key="2">
    <source>
        <dbReference type="Proteomes" id="UP000030940"/>
    </source>
</evidence>
<dbReference type="KEGG" id="bchi:OY14_03140"/>
<evidence type="ECO:0000313" key="1">
    <source>
        <dbReference type="EMBL" id="AJA90419.1"/>
    </source>
</evidence>
<accession>A0A0A7UVZ9</accession>
<keyword evidence="1" id="KW-0449">Lipoprotein</keyword>
<organism evidence="1 2">
    <name type="scientific">Borreliella chilensis</name>
    <dbReference type="NCBI Taxonomy" id="1245910"/>
    <lineage>
        <taxon>Bacteria</taxon>
        <taxon>Pseudomonadati</taxon>
        <taxon>Spirochaetota</taxon>
        <taxon>Spirochaetia</taxon>
        <taxon>Spirochaetales</taxon>
        <taxon>Borreliaceae</taxon>
        <taxon>Borreliella</taxon>
    </lineage>
</organism>
<name>A0A0A7UVZ9_9SPIR</name>
<dbReference type="EMBL" id="CP009910">
    <property type="protein sequence ID" value="AJA90419.1"/>
    <property type="molecule type" value="Genomic_DNA"/>
</dbReference>
<reference evidence="1 2" key="1">
    <citation type="journal article" date="2015" name="Genome Announc.">
        <title>Genome Sequence of Borrelia chilensis VA1, a South American Member of the Lyme Borreliosis Group.</title>
        <authorList>
            <person name="Huang W."/>
            <person name="Ojaimi C."/>
            <person name="Fallon J.T."/>
            <person name="Travisany D."/>
            <person name="Maass A."/>
            <person name="Ivanova L."/>
            <person name="Tomova A."/>
            <person name="Gonzalez-Acuna D."/>
            <person name="Godfrey H.P."/>
            <person name="Cabello F.C."/>
        </authorList>
    </citation>
    <scope>NUCLEOTIDE SEQUENCE [LARGE SCALE GENOMIC DNA]</scope>
    <source>
        <strain evidence="1 2">VA1</strain>
    </source>
</reference>
<dbReference type="HOGENOM" id="CLU_1145479_0_0_12"/>
<dbReference type="Proteomes" id="UP000030940">
    <property type="component" value="Chromosome"/>
</dbReference>